<proteinExistence type="predicted"/>
<name>A0AAW0A5A9_9AGAR</name>
<reference evidence="1 2" key="1">
    <citation type="journal article" date="2024" name="J Genomics">
        <title>Draft genome sequencing and assembly of Favolaschia claudopus CIRM-BRFM 2984 isolated from oak limbs.</title>
        <authorList>
            <person name="Navarro D."/>
            <person name="Drula E."/>
            <person name="Chaduli D."/>
            <person name="Cazenave R."/>
            <person name="Ahrendt S."/>
            <person name="Wang J."/>
            <person name="Lipzen A."/>
            <person name="Daum C."/>
            <person name="Barry K."/>
            <person name="Grigoriev I.V."/>
            <person name="Favel A."/>
            <person name="Rosso M.N."/>
            <person name="Martin F."/>
        </authorList>
    </citation>
    <scope>NUCLEOTIDE SEQUENCE [LARGE SCALE GENOMIC DNA]</scope>
    <source>
        <strain evidence="1 2">CIRM-BRFM 2984</strain>
    </source>
</reference>
<protein>
    <recommendedName>
        <fullName evidence="3">FHA domain-containing protein</fullName>
    </recommendedName>
</protein>
<organism evidence="1 2">
    <name type="scientific">Favolaschia claudopus</name>
    <dbReference type="NCBI Taxonomy" id="2862362"/>
    <lineage>
        <taxon>Eukaryota</taxon>
        <taxon>Fungi</taxon>
        <taxon>Dikarya</taxon>
        <taxon>Basidiomycota</taxon>
        <taxon>Agaricomycotina</taxon>
        <taxon>Agaricomycetes</taxon>
        <taxon>Agaricomycetidae</taxon>
        <taxon>Agaricales</taxon>
        <taxon>Marasmiineae</taxon>
        <taxon>Mycenaceae</taxon>
        <taxon>Favolaschia</taxon>
    </lineage>
</organism>
<evidence type="ECO:0000313" key="2">
    <source>
        <dbReference type="Proteomes" id="UP001362999"/>
    </source>
</evidence>
<dbReference type="Proteomes" id="UP001362999">
    <property type="component" value="Unassembled WGS sequence"/>
</dbReference>
<evidence type="ECO:0008006" key="3">
    <source>
        <dbReference type="Google" id="ProtNLM"/>
    </source>
</evidence>
<comment type="caution">
    <text evidence="1">The sequence shown here is derived from an EMBL/GenBank/DDBJ whole genome shotgun (WGS) entry which is preliminary data.</text>
</comment>
<gene>
    <name evidence="1" type="ORF">R3P38DRAFT_2797043</name>
</gene>
<accession>A0AAW0A5A9</accession>
<sequence length="459" mass="50908">MMRRYAYASILELWYVREHISSTPLAPFNAPNTSQARCTLDIRCGIDEAGLKPTQEPTFRPASAFLSAVDSRAMCLRNQFGDSPRFRPPSLRARTSFSSSLVRLLKSVFMNLSPPNPLALYMVWQWRRVRAKTFAQWEEGGGGEGIGAESEEVGGGGKPDGLPFLSLPQSSQGEYSDHQCISRSHAVQVQEGRVTLALPKYHTRSFDIVLEPFLDCTGFTGISELPLQWLKFCAELIPYDSACASGPPHPRFQYNAEIHAKIVPLCCGNIVCSVIKAHSSVTELLAQVPVSAIEKLEHPSRLEHEVGEQFSDISMRLQQMCFPITLHVGETHVRITSVRTQPISSGLSCKSTEIMPTDAIRSVKDDAPASEVLQFLADLETVEMQKLFGLDSLTQSSEYISHDESGDKAKVDAQENLTALLVRILEVTARSRGLLNDWRARWMGLATSSAFQYLPSVQM</sequence>
<dbReference type="EMBL" id="JAWWNJ010000087">
    <property type="protein sequence ID" value="KAK7000740.1"/>
    <property type="molecule type" value="Genomic_DNA"/>
</dbReference>
<keyword evidence="2" id="KW-1185">Reference proteome</keyword>
<evidence type="ECO:0000313" key="1">
    <source>
        <dbReference type="EMBL" id="KAK7000740.1"/>
    </source>
</evidence>
<dbReference type="AlphaFoldDB" id="A0AAW0A5A9"/>